<reference evidence="2 3" key="1">
    <citation type="journal article" date="2017" name="Environ. Microbiol.">
        <title>Decay of the glycolytic pathway and adaptation to intranuclear parasitism within Enterocytozoonidae microsporidia.</title>
        <authorList>
            <person name="Wiredu Boakye D."/>
            <person name="Jaroenlak P."/>
            <person name="Prachumwat A."/>
            <person name="Williams T.A."/>
            <person name="Bateman K.S."/>
            <person name="Itsathitphaisarn O."/>
            <person name="Sritunyalucksana K."/>
            <person name="Paszkiewicz K.H."/>
            <person name="Moore K.A."/>
            <person name="Stentiford G.D."/>
            <person name="Williams B.A."/>
        </authorList>
    </citation>
    <scope>NUCLEOTIDE SEQUENCE [LARGE SCALE GENOMIC DNA]</scope>
    <source>
        <strain evidence="2 3">TH1</strain>
    </source>
</reference>
<proteinExistence type="predicted"/>
<dbReference type="VEuPathDB" id="MicrosporidiaDB:EHP00_945"/>
<evidence type="ECO:0000313" key="2">
    <source>
        <dbReference type="EMBL" id="OQS55032.1"/>
    </source>
</evidence>
<evidence type="ECO:0000259" key="1">
    <source>
        <dbReference type="Pfam" id="PF10406"/>
    </source>
</evidence>
<comment type="caution">
    <text evidence="2">The sequence shown here is derived from an EMBL/GenBank/DDBJ whole genome shotgun (WGS) entry which is preliminary data.</text>
</comment>
<accession>A0A1W0E747</accession>
<feature type="domain" description="Transcription factor TFIID subunit 8 C-terminal" evidence="1">
    <location>
        <begin position="107"/>
        <end position="155"/>
    </location>
</feature>
<dbReference type="EMBL" id="MNPJ01000014">
    <property type="protein sequence ID" value="OQS55032.1"/>
    <property type="molecule type" value="Genomic_DNA"/>
</dbReference>
<gene>
    <name evidence="2" type="ORF">EHP00_945</name>
</gene>
<dbReference type="InterPro" id="IPR019473">
    <property type="entry name" value="TFIID_su8_C"/>
</dbReference>
<organism evidence="2 3">
    <name type="scientific">Ecytonucleospora hepatopenaei</name>
    <dbReference type="NCBI Taxonomy" id="646526"/>
    <lineage>
        <taxon>Eukaryota</taxon>
        <taxon>Fungi</taxon>
        <taxon>Fungi incertae sedis</taxon>
        <taxon>Microsporidia</taxon>
        <taxon>Enterocytozoonidae</taxon>
        <taxon>Ecytonucleospora</taxon>
    </lineage>
</organism>
<keyword evidence="3" id="KW-1185">Reference proteome</keyword>
<dbReference type="Pfam" id="PF10406">
    <property type="entry name" value="TAF8_C"/>
    <property type="match status" value="1"/>
</dbReference>
<name>A0A1W0E747_9MICR</name>
<protein>
    <recommendedName>
        <fullName evidence="1">Transcription factor TFIID subunit 8 C-terminal domain-containing protein</fullName>
    </recommendedName>
</protein>
<dbReference type="AlphaFoldDB" id="A0A1W0E747"/>
<sequence>MDPNPVLENLLGLFLKKIGYEKVDKKAFILLKEVFICWLNSKIGLLSFLASHSGRTKLNFFDFFNTEVNHILLSELDIILSNYEHEVFPEQNEWKSSISHKNEKFIHIYEFMPDFPPIHTYRNTMIKENNTHVEINNIKDRMKQSIRSEKNMFKLFKVSGSLPPFINCIYNNENVFKKK</sequence>
<evidence type="ECO:0000313" key="3">
    <source>
        <dbReference type="Proteomes" id="UP000192758"/>
    </source>
</evidence>
<dbReference type="Proteomes" id="UP000192758">
    <property type="component" value="Unassembled WGS sequence"/>
</dbReference>
<dbReference type="OrthoDB" id="2193813at2759"/>